<keyword evidence="3 4" id="KW-0418">Kinase</keyword>
<dbReference type="OrthoDB" id="338650at2759"/>
<evidence type="ECO:0000313" key="7">
    <source>
        <dbReference type="Proteomes" id="UP000807353"/>
    </source>
</evidence>
<evidence type="ECO:0000256" key="2">
    <source>
        <dbReference type="ARBA" id="ARBA00022679"/>
    </source>
</evidence>
<feature type="compositionally biased region" description="Acidic residues" evidence="5">
    <location>
        <begin position="281"/>
        <end position="303"/>
    </location>
</feature>
<dbReference type="PANTHER" id="PTHR12400:SF108">
    <property type="entry name" value="KINASE"/>
    <property type="match status" value="1"/>
</dbReference>
<evidence type="ECO:0000256" key="4">
    <source>
        <dbReference type="RuleBase" id="RU363090"/>
    </source>
</evidence>
<dbReference type="EMBL" id="MU150292">
    <property type="protein sequence ID" value="KAF9460920.1"/>
    <property type="molecule type" value="Genomic_DNA"/>
</dbReference>
<sequence length="354" mass="38108">MDSPYPNTPVVPRILDTQVGGHAGVLENEDGSLIIKPALPLELKFYQALLTDPALASLHPFTPRFLGTLKLEGQLDESVKDPPAGIAVTPVEGAQKESIVLSNLSFGFLKPNILDVKLGTVLYDETASPEKVERMLKTAKATTSLETGVRLTGFQVYDNNTSLPVNTPKSYGKSIKPSDLPDGIARFFPVGTSAPAEIPATPEIPSSNPVLITPATAHPTNSGLPRRTLLPLLRAICSDVAEIREVYASLEIRMVGGSLLIVYEGDWARAEEGIGKLGMVIDDDEDGGYDEEEGEDDDNDDDEEQLPYVIKLIDFAHTRLVPGEGPDKGVLKGLDTVISLLEGRIKDLESADQS</sequence>
<protein>
    <recommendedName>
        <fullName evidence="4">Kinase</fullName>
        <ecNumber evidence="4">2.7.-.-</ecNumber>
    </recommendedName>
</protein>
<dbReference type="GO" id="GO:0032958">
    <property type="term" value="P:inositol phosphate biosynthetic process"/>
    <property type="evidence" value="ECO:0007669"/>
    <property type="project" value="InterPro"/>
</dbReference>
<gene>
    <name evidence="6" type="ORF">BDZ94DRAFT_1290953</name>
</gene>
<comment type="caution">
    <text evidence="6">The sequence shown here is derived from an EMBL/GenBank/DDBJ whole genome shotgun (WGS) entry which is preliminary data.</text>
</comment>
<dbReference type="GO" id="GO:0046854">
    <property type="term" value="P:phosphatidylinositol phosphate biosynthetic process"/>
    <property type="evidence" value="ECO:0007669"/>
    <property type="project" value="TreeGrafter"/>
</dbReference>
<dbReference type="InterPro" id="IPR038286">
    <property type="entry name" value="IPK_sf"/>
</dbReference>
<dbReference type="PANTHER" id="PTHR12400">
    <property type="entry name" value="INOSITOL POLYPHOSPHATE KINASE"/>
    <property type="match status" value="1"/>
</dbReference>
<dbReference type="GO" id="GO:0005634">
    <property type="term" value="C:nucleus"/>
    <property type="evidence" value="ECO:0007669"/>
    <property type="project" value="TreeGrafter"/>
</dbReference>
<reference evidence="6" key="1">
    <citation type="submission" date="2020-11" db="EMBL/GenBank/DDBJ databases">
        <authorList>
            <consortium name="DOE Joint Genome Institute"/>
            <person name="Ahrendt S."/>
            <person name="Riley R."/>
            <person name="Andreopoulos W."/>
            <person name="Labutti K."/>
            <person name="Pangilinan J."/>
            <person name="Ruiz-Duenas F.J."/>
            <person name="Barrasa J.M."/>
            <person name="Sanchez-Garcia M."/>
            <person name="Camarero S."/>
            <person name="Miyauchi S."/>
            <person name="Serrano A."/>
            <person name="Linde D."/>
            <person name="Babiker R."/>
            <person name="Drula E."/>
            <person name="Ayuso-Fernandez I."/>
            <person name="Pacheco R."/>
            <person name="Padilla G."/>
            <person name="Ferreira P."/>
            <person name="Barriuso J."/>
            <person name="Kellner H."/>
            <person name="Castanera R."/>
            <person name="Alfaro M."/>
            <person name="Ramirez L."/>
            <person name="Pisabarro A.G."/>
            <person name="Kuo A."/>
            <person name="Tritt A."/>
            <person name="Lipzen A."/>
            <person name="He G."/>
            <person name="Yan M."/>
            <person name="Ng V."/>
            <person name="Cullen D."/>
            <person name="Martin F."/>
            <person name="Rosso M.-N."/>
            <person name="Henrissat B."/>
            <person name="Hibbett D."/>
            <person name="Martinez A.T."/>
            <person name="Grigoriev I.V."/>
        </authorList>
    </citation>
    <scope>NUCLEOTIDE SEQUENCE</scope>
    <source>
        <strain evidence="6">CBS 247.69</strain>
    </source>
</reference>
<keyword evidence="7" id="KW-1185">Reference proteome</keyword>
<dbReference type="EC" id="2.7.-.-" evidence="4"/>
<organism evidence="6 7">
    <name type="scientific">Collybia nuda</name>
    <dbReference type="NCBI Taxonomy" id="64659"/>
    <lineage>
        <taxon>Eukaryota</taxon>
        <taxon>Fungi</taxon>
        <taxon>Dikarya</taxon>
        <taxon>Basidiomycota</taxon>
        <taxon>Agaricomycotina</taxon>
        <taxon>Agaricomycetes</taxon>
        <taxon>Agaricomycetidae</taxon>
        <taxon>Agaricales</taxon>
        <taxon>Tricholomatineae</taxon>
        <taxon>Clitocybaceae</taxon>
        <taxon>Collybia</taxon>
    </lineage>
</organism>
<comment type="similarity">
    <text evidence="1 4">Belongs to the inositol phosphokinase (IPK) family.</text>
</comment>
<dbReference type="GO" id="GO:0008440">
    <property type="term" value="F:inositol-1,4,5-trisphosphate 3-kinase activity"/>
    <property type="evidence" value="ECO:0007669"/>
    <property type="project" value="TreeGrafter"/>
</dbReference>
<dbReference type="Gene3D" id="3.30.470.160">
    <property type="entry name" value="Inositol polyphosphate kinase"/>
    <property type="match status" value="1"/>
</dbReference>
<dbReference type="SUPFAM" id="SSF56104">
    <property type="entry name" value="SAICAR synthase-like"/>
    <property type="match status" value="1"/>
</dbReference>
<accession>A0A9P5Y237</accession>
<evidence type="ECO:0000256" key="1">
    <source>
        <dbReference type="ARBA" id="ARBA00007374"/>
    </source>
</evidence>
<keyword evidence="2 4" id="KW-0808">Transferase</keyword>
<dbReference type="Proteomes" id="UP000807353">
    <property type="component" value="Unassembled WGS sequence"/>
</dbReference>
<dbReference type="GO" id="GO:0005737">
    <property type="term" value="C:cytoplasm"/>
    <property type="evidence" value="ECO:0007669"/>
    <property type="project" value="TreeGrafter"/>
</dbReference>
<name>A0A9P5Y237_9AGAR</name>
<dbReference type="GO" id="GO:0000824">
    <property type="term" value="F:inositol-1,4,5,6-tetrakisphosphate 3-kinase activity"/>
    <property type="evidence" value="ECO:0007669"/>
    <property type="project" value="TreeGrafter"/>
</dbReference>
<evidence type="ECO:0000313" key="6">
    <source>
        <dbReference type="EMBL" id="KAF9460920.1"/>
    </source>
</evidence>
<proteinExistence type="inferred from homology"/>
<evidence type="ECO:0000256" key="3">
    <source>
        <dbReference type="ARBA" id="ARBA00022777"/>
    </source>
</evidence>
<feature type="region of interest" description="Disordered" evidence="5">
    <location>
        <begin position="279"/>
        <end position="303"/>
    </location>
</feature>
<evidence type="ECO:0000256" key="5">
    <source>
        <dbReference type="SAM" id="MobiDB-lite"/>
    </source>
</evidence>
<dbReference type="AlphaFoldDB" id="A0A9P5Y237"/>
<dbReference type="InterPro" id="IPR005522">
    <property type="entry name" value="IPK"/>
</dbReference>
<dbReference type="Pfam" id="PF03770">
    <property type="entry name" value="IPK"/>
    <property type="match status" value="2"/>
</dbReference>